<keyword evidence="14" id="KW-1185">Reference proteome</keyword>
<dbReference type="Pfam" id="PF00561">
    <property type="entry name" value="Abhydrolase_1"/>
    <property type="match status" value="1"/>
</dbReference>
<evidence type="ECO:0000256" key="1">
    <source>
        <dbReference type="ARBA" id="ARBA00004496"/>
    </source>
</evidence>
<dbReference type="GO" id="GO:0034727">
    <property type="term" value="P:piecemeal microautophagy of the nucleus"/>
    <property type="evidence" value="ECO:0007669"/>
    <property type="project" value="TreeGrafter"/>
</dbReference>
<evidence type="ECO:0000259" key="10">
    <source>
        <dbReference type="Pfam" id="PF00561"/>
    </source>
</evidence>
<dbReference type="PANTHER" id="PTHR28005:SF1">
    <property type="entry name" value="AUTOPHAGY-RELATED PROTEIN 17"/>
    <property type="match status" value="1"/>
</dbReference>
<evidence type="ECO:0000256" key="9">
    <source>
        <dbReference type="SAM" id="MobiDB-lite"/>
    </source>
</evidence>
<comment type="subcellular location">
    <subcellularLocation>
        <location evidence="1">Cytoplasm</location>
    </subcellularLocation>
    <subcellularLocation>
        <location evidence="2">Preautophagosomal structure membrane</location>
        <topology evidence="2">Peripheral membrane protein</topology>
    </subcellularLocation>
</comment>
<evidence type="ECO:0000259" key="12">
    <source>
        <dbReference type="Pfam" id="PF08386"/>
    </source>
</evidence>
<comment type="similarity">
    <text evidence="3">Belongs to the ATG17 family.</text>
</comment>
<sequence>MAASPAASSRRSAASSSASLKRSDDHQPKSPTISVDTLVNHLLVAKRSLSSMNHVLRANELATKARRSHEEMLLLAAQTAFVRNYLRDQNAILVRIRRSLQATYEWGKRDFKKLIKAMDDVDGALTDTMDMLRDTHVQTLLQPSDRERKSLLDFVDESSVHGMREVMKKSIQDLQTIQQSFDGDLLRLETDIRNLGQRINESYPQKPGDDAHLTPMVLLQSLDDHSSTMAQLLASLTKHFDMCVTAIRTTEGAAALARRKAAEVTQSQSSDGVSISGVIAEQESHMSDLEPKTAEDRAEMLKVVVQDADEVEDVVREIQERLAAMEQEYTSLQEHVDHSKESYFGIISAFALVGQIGDRIDDYVAAEEDFRLRWELEKEAVFGKVREMNEMRDFYEGYASAYGSLVLEVERRRAVNERVQGIWRKAQDSVDKILEADRVSREAFRQDVGEYLPADLWAGMQGPAQKWTVVRINDDDSAAASMLINGLSLASRRLLLTPGSSRSASEVQNQHHTSYITTCRASMRLRDDLILGLSALATAGAAAPEFDWDSISPSTDLRYHDCYAVFKCARLKLPLDWKNSTDLRTVAIAVIKLPAKVPDHDPAFGGPIFTNPGGPGGSGVSFVVDYGHFLRDYVDSPGKKHYDIVSFDPRGIGNSRPLANCFPGAALARDAWRLETRGNGGLNKSPAAISYGLALYDGYGRRCEKADAEGLNGGEIFKYLGTPSVARDMVAMVDSIDELRKTEAARDGPVELKKRNEGDVPRLQYMGFSYGTILGNYFASLFPGRIGRIVLDGVCNADDYATGPGWLTNTVDSDAIVDKFFDGCFHAGPQVCRLARPQDKSASDLRTRFWPWVKQLDEAPVAGVGPQGSSIILTGADIRLVLASAAYTPLKSFIQVAELLDNAMVHGTYDPILAMIESGLGAPLQDACPVANQTAKPNAGSDPQTAILCGDGEDIRGRKPSWWARYVDKQFAQSAVFGGLWSTVRFPCSGWRFKPNWSFHGPFTSPEPARDREQPQRGQPAAPIMFLTNRLDPVTPLAAARAMARKHPRARVVVQEAMGHCAAISAYSECTRGIVAGYFDTGKLPDGEAVCEAECGPWDKGCARTMLKSRGGDAGEAWLARRFPLGV</sequence>
<accession>A0A0B4FQP5</accession>
<feature type="domain" description="Autophagy protein ATG17-like" evidence="11">
    <location>
        <begin position="48"/>
        <end position="452"/>
    </location>
</feature>
<evidence type="ECO:0000256" key="3">
    <source>
        <dbReference type="ARBA" id="ARBA00006259"/>
    </source>
</evidence>
<name>A0A0B4FQP5_METAF</name>
<dbReference type="GO" id="GO:0030295">
    <property type="term" value="F:protein kinase activator activity"/>
    <property type="evidence" value="ECO:0007669"/>
    <property type="project" value="TreeGrafter"/>
</dbReference>
<evidence type="ECO:0000256" key="5">
    <source>
        <dbReference type="ARBA" id="ARBA00022490"/>
    </source>
</evidence>
<feature type="compositionally biased region" description="Low complexity" evidence="9">
    <location>
        <begin position="1"/>
        <end position="19"/>
    </location>
</feature>
<evidence type="ECO:0000256" key="2">
    <source>
        <dbReference type="ARBA" id="ARBA00004623"/>
    </source>
</evidence>
<keyword evidence="8" id="KW-0175">Coiled coil</keyword>
<dbReference type="InterPro" id="IPR045326">
    <property type="entry name" value="ATG17-like_dom"/>
</dbReference>
<evidence type="ECO:0000256" key="8">
    <source>
        <dbReference type="SAM" id="Coils"/>
    </source>
</evidence>
<keyword evidence="6" id="KW-0072">Autophagy</keyword>
<dbReference type="GO" id="GO:0060090">
    <property type="term" value="F:molecular adaptor activity"/>
    <property type="evidence" value="ECO:0007669"/>
    <property type="project" value="TreeGrafter"/>
</dbReference>
<proteinExistence type="inferred from homology"/>
<evidence type="ECO:0000313" key="13">
    <source>
        <dbReference type="EMBL" id="KID68066.1"/>
    </source>
</evidence>
<dbReference type="AlphaFoldDB" id="A0A0B4FQP5"/>
<organism evidence="13 14">
    <name type="scientific">Metarhizium anisopliae (strain ARSEF 549)</name>
    <dbReference type="NCBI Taxonomy" id="3151832"/>
    <lineage>
        <taxon>Eukaryota</taxon>
        <taxon>Fungi</taxon>
        <taxon>Dikarya</taxon>
        <taxon>Ascomycota</taxon>
        <taxon>Pezizomycotina</taxon>
        <taxon>Sordariomycetes</taxon>
        <taxon>Hypocreomycetidae</taxon>
        <taxon>Hypocreales</taxon>
        <taxon>Clavicipitaceae</taxon>
        <taxon>Metarhizium</taxon>
    </lineage>
</organism>
<dbReference type="Pfam" id="PF08386">
    <property type="entry name" value="Abhydrolase_4"/>
    <property type="match status" value="1"/>
</dbReference>
<dbReference type="InterPro" id="IPR029058">
    <property type="entry name" value="AB_hydrolase_fold"/>
</dbReference>
<dbReference type="HOGENOM" id="CLU_279517_0_0_1"/>
<dbReference type="EMBL" id="AZNF01000003">
    <property type="protein sequence ID" value="KID68066.1"/>
    <property type="molecule type" value="Genomic_DNA"/>
</dbReference>
<dbReference type="Proteomes" id="UP000031186">
    <property type="component" value="Unassembled WGS sequence"/>
</dbReference>
<protein>
    <recommendedName>
        <fullName evidence="4">Autophagy-related protein 17</fullName>
    </recommendedName>
</protein>
<dbReference type="GO" id="GO:0000045">
    <property type="term" value="P:autophagosome assembly"/>
    <property type="evidence" value="ECO:0007669"/>
    <property type="project" value="TreeGrafter"/>
</dbReference>
<keyword evidence="7" id="KW-0472">Membrane</keyword>
<dbReference type="Pfam" id="PF04108">
    <property type="entry name" value="ATG17_like"/>
    <property type="match status" value="1"/>
</dbReference>
<feature type="non-terminal residue" evidence="13">
    <location>
        <position position="1"/>
    </location>
</feature>
<evidence type="ECO:0000256" key="4">
    <source>
        <dbReference type="ARBA" id="ARBA00013806"/>
    </source>
</evidence>
<dbReference type="PANTHER" id="PTHR28005">
    <property type="entry name" value="AUTOPHAGY-RELATED PROTEIN 17"/>
    <property type="match status" value="1"/>
</dbReference>
<feature type="region of interest" description="Disordered" evidence="9">
    <location>
        <begin position="1"/>
        <end position="32"/>
    </location>
</feature>
<evidence type="ECO:0000259" key="11">
    <source>
        <dbReference type="Pfam" id="PF04108"/>
    </source>
</evidence>
<feature type="coiled-coil region" evidence="8">
    <location>
        <begin position="301"/>
        <end position="342"/>
    </location>
</feature>
<comment type="caution">
    <text evidence="13">The sequence shown here is derived from an EMBL/GenBank/DDBJ whole genome shotgun (WGS) entry which is preliminary data.</text>
</comment>
<dbReference type="Gene3D" id="3.40.50.1820">
    <property type="entry name" value="alpha/beta hydrolase"/>
    <property type="match status" value="1"/>
</dbReference>
<dbReference type="SUPFAM" id="SSF53474">
    <property type="entry name" value="alpha/beta-Hydrolases"/>
    <property type="match status" value="1"/>
</dbReference>
<feature type="domain" description="AB hydrolase-1" evidence="10">
    <location>
        <begin position="607"/>
        <end position="823"/>
    </location>
</feature>
<evidence type="ECO:0000256" key="7">
    <source>
        <dbReference type="ARBA" id="ARBA00023136"/>
    </source>
</evidence>
<evidence type="ECO:0000313" key="14">
    <source>
        <dbReference type="Proteomes" id="UP000031186"/>
    </source>
</evidence>
<feature type="domain" description="Peptidase S33 tripeptidyl aminopeptidase-like C-terminal" evidence="12">
    <location>
        <begin position="976"/>
        <end position="1091"/>
    </location>
</feature>
<dbReference type="GO" id="GO:1990316">
    <property type="term" value="C:Atg1/ULK1 kinase complex"/>
    <property type="evidence" value="ECO:0007669"/>
    <property type="project" value="TreeGrafter"/>
</dbReference>
<gene>
    <name evidence="13" type="ORF">MAN_02922</name>
</gene>
<dbReference type="InterPro" id="IPR007240">
    <property type="entry name" value="Atg17"/>
</dbReference>
<dbReference type="OrthoDB" id="425534at2759"/>
<dbReference type="GO" id="GO:0034045">
    <property type="term" value="C:phagophore assembly site membrane"/>
    <property type="evidence" value="ECO:0007669"/>
    <property type="project" value="UniProtKB-SubCell"/>
</dbReference>
<keyword evidence="5" id="KW-0963">Cytoplasm</keyword>
<reference evidence="13 14" key="1">
    <citation type="journal article" date="2014" name="Proc. Natl. Acad. Sci. U.S.A.">
        <title>Trajectory and genomic determinants of fungal-pathogen speciation and host adaptation.</title>
        <authorList>
            <person name="Hu X."/>
            <person name="Xiao G."/>
            <person name="Zheng P."/>
            <person name="Shang Y."/>
            <person name="Su Y."/>
            <person name="Zhang X."/>
            <person name="Liu X."/>
            <person name="Zhan S."/>
            <person name="St Leger R.J."/>
            <person name="Wang C."/>
        </authorList>
    </citation>
    <scope>NUCLEOTIDE SEQUENCE [LARGE SCALE GENOMIC DNA]</scope>
    <source>
        <strain evidence="13 14">ARSEF 549</strain>
    </source>
</reference>
<evidence type="ECO:0000256" key="6">
    <source>
        <dbReference type="ARBA" id="ARBA00023006"/>
    </source>
</evidence>
<dbReference type="InterPro" id="IPR013595">
    <property type="entry name" value="Pept_S33_TAP-like_C"/>
</dbReference>
<dbReference type="VEuPathDB" id="FungiDB:MAN_02922"/>
<dbReference type="GO" id="GO:0000422">
    <property type="term" value="P:autophagy of mitochondrion"/>
    <property type="evidence" value="ECO:0007669"/>
    <property type="project" value="TreeGrafter"/>
</dbReference>
<dbReference type="InterPro" id="IPR000073">
    <property type="entry name" value="AB_hydrolase_1"/>
</dbReference>